<organism evidence="12 13">
    <name type="scientific">Thermanaerosceptrum fracticalcis</name>
    <dbReference type="NCBI Taxonomy" id="1712410"/>
    <lineage>
        <taxon>Bacteria</taxon>
        <taxon>Bacillati</taxon>
        <taxon>Bacillota</taxon>
        <taxon>Clostridia</taxon>
        <taxon>Eubacteriales</taxon>
        <taxon>Peptococcaceae</taxon>
        <taxon>Thermanaerosceptrum</taxon>
    </lineage>
</organism>
<dbReference type="NCBIfam" id="NF003806">
    <property type="entry name" value="PRK05395.1-3"/>
    <property type="match status" value="1"/>
</dbReference>
<keyword evidence="8" id="KW-0028">Amino-acid biosynthesis</keyword>
<gene>
    <name evidence="8 12" type="primary">aroQ</name>
    <name evidence="12" type="ORF">BR63_03830</name>
</gene>
<feature type="active site" description="Proton acceptor" evidence="8 9">
    <location>
        <position position="23"/>
    </location>
</feature>
<evidence type="ECO:0000256" key="10">
    <source>
        <dbReference type="PIRSR" id="PIRSR001399-2"/>
    </source>
</evidence>
<evidence type="ECO:0000256" key="11">
    <source>
        <dbReference type="PIRSR" id="PIRSR001399-3"/>
    </source>
</evidence>
<proteinExistence type="inferred from homology"/>
<protein>
    <recommendedName>
        <fullName evidence="5 8">3-dehydroquinate dehydratase</fullName>
        <shortName evidence="8">3-dehydroquinase</shortName>
        <ecNumber evidence="5 8">4.2.1.10</ecNumber>
    </recommendedName>
    <alternativeName>
        <fullName evidence="8">Type II DHQase</fullName>
    </alternativeName>
</protein>
<dbReference type="PANTHER" id="PTHR21272:SF3">
    <property type="entry name" value="CATABOLIC 3-DEHYDROQUINASE"/>
    <property type="match status" value="1"/>
</dbReference>
<evidence type="ECO:0000313" key="13">
    <source>
        <dbReference type="Proteomes" id="UP000515847"/>
    </source>
</evidence>
<dbReference type="UniPathway" id="UPA00053">
    <property type="reaction ID" value="UER00086"/>
</dbReference>
<evidence type="ECO:0000256" key="4">
    <source>
        <dbReference type="ARBA" id="ARBA00011193"/>
    </source>
</evidence>
<feature type="binding site" evidence="8 10">
    <location>
        <position position="74"/>
    </location>
    <ligand>
        <name>substrate</name>
    </ligand>
</feature>
<sequence length="151" mass="16862">MAKICVIQGPNMNLLGQREQSFYGQETLEQLHARLIQKGRTLNLEITCFQSNHEGEIVEFIHKARGIYNYIIINAAAYTHTSVAIRDAILGVKIPVIEVHISNIYARESFRHKSLLADIVQGQICGLGTLGYELALEAAAYYLKQGGTMLE</sequence>
<dbReference type="GO" id="GO:0009073">
    <property type="term" value="P:aromatic amino acid family biosynthetic process"/>
    <property type="evidence" value="ECO:0007669"/>
    <property type="project" value="UniProtKB-KW"/>
</dbReference>
<feature type="binding site" evidence="8 10">
    <location>
        <position position="111"/>
    </location>
    <ligand>
        <name>substrate</name>
    </ligand>
</feature>
<dbReference type="InterPro" id="IPR036441">
    <property type="entry name" value="DHquinase_II_sf"/>
</dbReference>
<evidence type="ECO:0000256" key="9">
    <source>
        <dbReference type="PIRSR" id="PIRSR001399-1"/>
    </source>
</evidence>
<dbReference type="EMBL" id="CP045798">
    <property type="protein sequence ID" value="QNB45521.1"/>
    <property type="molecule type" value="Genomic_DNA"/>
</dbReference>
<comment type="function">
    <text evidence="8">Catalyzes a trans-dehydration via an enolate intermediate.</text>
</comment>
<dbReference type="OrthoDB" id="9790793at2"/>
<dbReference type="NCBIfam" id="NF003804">
    <property type="entry name" value="PRK05395.1-1"/>
    <property type="match status" value="1"/>
</dbReference>
<evidence type="ECO:0000256" key="7">
    <source>
        <dbReference type="ARBA" id="ARBA00023239"/>
    </source>
</evidence>
<feature type="binding site" evidence="8 10">
    <location>
        <position position="80"/>
    </location>
    <ligand>
        <name>substrate</name>
    </ligand>
</feature>
<comment type="similarity">
    <text evidence="3 8">Belongs to the type-II 3-dehydroquinase family.</text>
</comment>
<evidence type="ECO:0000256" key="2">
    <source>
        <dbReference type="ARBA" id="ARBA00004902"/>
    </source>
</evidence>
<dbReference type="EC" id="4.2.1.10" evidence="5 8"/>
<feature type="site" description="Transition state stabilizer" evidence="8 11">
    <location>
        <position position="18"/>
    </location>
</feature>
<dbReference type="GO" id="GO:0009423">
    <property type="term" value="P:chorismate biosynthetic process"/>
    <property type="evidence" value="ECO:0007669"/>
    <property type="project" value="UniProtKB-UniRule"/>
</dbReference>
<dbReference type="RefSeq" id="WP_034421496.1">
    <property type="nucleotide sequence ID" value="NZ_CP045798.1"/>
</dbReference>
<dbReference type="NCBIfam" id="NF003805">
    <property type="entry name" value="PRK05395.1-2"/>
    <property type="match status" value="1"/>
</dbReference>
<evidence type="ECO:0000256" key="6">
    <source>
        <dbReference type="ARBA" id="ARBA00023141"/>
    </source>
</evidence>
<comment type="pathway">
    <text evidence="2 8">Metabolic intermediate biosynthesis; chorismate biosynthesis; chorismate from D-erythrose 4-phosphate and phosphoenolpyruvate: step 3/7.</text>
</comment>
<evidence type="ECO:0000256" key="8">
    <source>
        <dbReference type="HAMAP-Rule" id="MF_00169"/>
    </source>
</evidence>
<dbReference type="Gene3D" id="3.40.50.9100">
    <property type="entry name" value="Dehydroquinase, class II"/>
    <property type="match status" value="1"/>
</dbReference>
<dbReference type="NCBIfam" id="TIGR01088">
    <property type="entry name" value="aroQ"/>
    <property type="match status" value="1"/>
</dbReference>
<dbReference type="AlphaFoldDB" id="A0A7G6E0B7"/>
<dbReference type="GO" id="GO:0008652">
    <property type="term" value="P:amino acid biosynthetic process"/>
    <property type="evidence" value="ECO:0007669"/>
    <property type="project" value="UniProtKB-KW"/>
</dbReference>
<feature type="active site" description="Proton donor" evidence="8 9">
    <location>
        <position position="100"/>
    </location>
</feature>
<dbReference type="KEGG" id="tfr:BR63_03830"/>
<dbReference type="NCBIfam" id="NF003807">
    <property type="entry name" value="PRK05395.1-4"/>
    <property type="match status" value="1"/>
</dbReference>
<evidence type="ECO:0000256" key="3">
    <source>
        <dbReference type="ARBA" id="ARBA00011037"/>
    </source>
</evidence>
<dbReference type="GO" id="GO:0003855">
    <property type="term" value="F:3-dehydroquinate dehydratase activity"/>
    <property type="evidence" value="ECO:0007669"/>
    <property type="project" value="UniProtKB-UniRule"/>
</dbReference>
<comment type="subunit">
    <text evidence="4 8">Homododecamer.</text>
</comment>
<dbReference type="Pfam" id="PF01220">
    <property type="entry name" value="DHquinase_II"/>
    <property type="match status" value="1"/>
</dbReference>
<dbReference type="Proteomes" id="UP000515847">
    <property type="component" value="Chromosome"/>
</dbReference>
<feature type="binding site" evidence="8 10">
    <location>
        <position position="87"/>
    </location>
    <ligand>
        <name>substrate</name>
    </ligand>
</feature>
<dbReference type="PIRSF" id="PIRSF001399">
    <property type="entry name" value="DHquinase_II"/>
    <property type="match status" value="1"/>
</dbReference>
<dbReference type="CDD" id="cd00466">
    <property type="entry name" value="DHQase_II"/>
    <property type="match status" value="1"/>
</dbReference>
<dbReference type="InterPro" id="IPR001874">
    <property type="entry name" value="DHquinase_II"/>
</dbReference>
<keyword evidence="7 8" id="KW-0456">Lyase</keyword>
<keyword evidence="6 8" id="KW-0057">Aromatic amino acid biosynthesis</keyword>
<name>A0A7G6E0B7_THEFR</name>
<accession>A0A7G6E0B7</accession>
<dbReference type="GO" id="GO:0019631">
    <property type="term" value="P:quinate catabolic process"/>
    <property type="evidence" value="ECO:0007669"/>
    <property type="project" value="TreeGrafter"/>
</dbReference>
<dbReference type="HAMAP" id="MF_00169">
    <property type="entry name" value="AroQ"/>
    <property type="match status" value="1"/>
</dbReference>
<feature type="binding site" evidence="8 10">
    <location>
        <begin position="101"/>
        <end position="102"/>
    </location>
    <ligand>
        <name>substrate</name>
    </ligand>
</feature>
<evidence type="ECO:0000256" key="1">
    <source>
        <dbReference type="ARBA" id="ARBA00001864"/>
    </source>
</evidence>
<comment type="catalytic activity">
    <reaction evidence="1 8">
        <text>3-dehydroquinate = 3-dehydroshikimate + H2O</text>
        <dbReference type="Rhea" id="RHEA:21096"/>
        <dbReference type="ChEBI" id="CHEBI:15377"/>
        <dbReference type="ChEBI" id="CHEBI:16630"/>
        <dbReference type="ChEBI" id="CHEBI:32364"/>
        <dbReference type="EC" id="4.2.1.10"/>
    </reaction>
</comment>
<evidence type="ECO:0000256" key="5">
    <source>
        <dbReference type="ARBA" id="ARBA00012060"/>
    </source>
</evidence>
<keyword evidence="13" id="KW-1185">Reference proteome</keyword>
<dbReference type="PANTHER" id="PTHR21272">
    <property type="entry name" value="CATABOLIC 3-DEHYDROQUINASE"/>
    <property type="match status" value="1"/>
</dbReference>
<reference evidence="12 13" key="1">
    <citation type="journal article" date="2019" name="Front. Microbiol.">
        <title>Thermoanaerosceptrum fracticalcis gen. nov. sp. nov., a Novel Fumarate-Fermenting Microorganism From a Deep Fractured Carbonate Aquifer of the US Great Basin.</title>
        <authorList>
            <person name="Hamilton-Brehm S.D."/>
            <person name="Stewart L.E."/>
            <person name="Zavarin M."/>
            <person name="Caldwell M."/>
            <person name="Lawson P.A."/>
            <person name="Onstott T.C."/>
            <person name="Grzymski J."/>
            <person name="Neveux I."/>
            <person name="Lollar B.S."/>
            <person name="Russell C.E."/>
            <person name="Moser D.P."/>
        </authorList>
    </citation>
    <scope>NUCLEOTIDE SEQUENCE [LARGE SCALE GENOMIC DNA]</scope>
    <source>
        <strain evidence="12 13">DRI-13</strain>
    </source>
</reference>
<evidence type="ECO:0000313" key="12">
    <source>
        <dbReference type="EMBL" id="QNB45521.1"/>
    </source>
</evidence>
<dbReference type="SUPFAM" id="SSF52304">
    <property type="entry name" value="Type II 3-dehydroquinate dehydratase"/>
    <property type="match status" value="1"/>
</dbReference>